<dbReference type="PANTHER" id="PTHR35204:SF1">
    <property type="entry name" value="ENTEROTOXIN"/>
    <property type="match status" value="1"/>
</dbReference>
<evidence type="ECO:0000256" key="1">
    <source>
        <dbReference type="SAM" id="MobiDB-lite"/>
    </source>
</evidence>
<dbReference type="STRING" id="1081102.A0A167UW79"/>
<dbReference type="Proteomes" id="UP000076874">
    <property type="component" value="Unassembled WGS sequence"/>
</dbReference>
<feature type="compositionally biased region" description="Pro residues" evidence="1">
    <location>
        <begin position="198"/>
        <end position="213"/>
    </location>
</feature>
<feature type="compositionally biased region" description="Acidic residues" evidence="1">
    <location>
        <begin position="132"/>
        <end position="141"/>
    </location>
</feature>
<keyword evidence="3" id="KW-1185">Reference proteome</keyword>
<comment type="caution">
    <text evidence="2">The sequence shown here is derived from an EMBL/GenBank/DDBJ whole genome shotgun (WGS) entry which is preliminary data.</text>
</comment>
<feature type="region of interest" description="Disordered" evidence="1">
    <location>
        <begin position="262"/>
        <end position="284"/>
    </location>
</feature>
<accession>A0A167UW79</accession>
<evidence type="ECO:0000313" key="2">
    <source>
        <dbReference type="EMBL" id="OAA61969.1"/>
    </source>
</evidence>
<protein>
    <submittedName>
        <fullName evidence="2">Uncharacterized protein</fullName>
    </submittedName>
</protein>
<dbReference type="OrthoDB" id="10261782at2759"/>
<feature type="region of interest" description="Disordered" evidence="1">
    <location>
        <begin position="192"/>
        <end position="215"/>
    </location>
</feature>
<evidence type="ECO:0000313" key="3">
    <source>
        <dbReference type="Proteomes" id="UP000076874"/>
    </source>
</evidence>
<name>A0A167UW79_9HYPO</name>
<dbReference type="AlphaFoldDB" id="A0A167UW79"/>
<reference evidence="2 3" key="1">
    <citation type="journal article" date="2016" name="Genome Biol. Evol.">
        <title>Divergent and convergent evolution of fungal pathogenicity.</title>
        <authorList>
            <person name="Shang Y."/>
            <person name="Xiao G."/>
            <person name="Zheng P."/>
            <person name="Cen K."/>
            <person name="Zhan S."/>
            <person name="Wang C."/>
        </authorList>
    </citation>
    <scope>NUCLEOTIDE SEQUENCE [LARGE SCALE GENOMIC DNA]</scope>
    <source>
        <strain evidence="2 3">RCEF 264</strain>
    </source>
</reference>
<dbReference type="PANTHER" id="PTHR35204">
    <property type="entry name" value="YALI0A21131P"/>
    <property type="match status" value="1"/>
</dbReference>
<sequence length="489" mass="53221">MASATAFGQASTSARTPFAPSVDVAAQRGPQIFNSLFDSLRRWGATVHPNGMSFALATVPEGVLLHHGNGRNATPTTLDWLAYEIEHAEIFAKYRMGHPYRAGRSSSGESTNALIGVEDVAAQAPLGGYESVDNDDDDDDNAASSDETGHGWLHTFRTTRPLQFLYIDGMSGNKGNSGVIDTQDYILRATSTSASQPVGPPNHEPDPRPPGPPGEYARALDLCALCAEWQLHGVIRTESAGTEIIKCNFSDGLEQIQSLRRADPDAHPHPGGADRGGFPSRRHSRADAFRDVGAGRTRLDDSSWVSAFVFPVNLTNPDAQEPTLPRLVSTSADERIAIRTYLMDVVNERRGAAAASVSWRDVADLVVRRYADSMAFLAFNATTRSDFVDRTRFLLDVFVDYSVADAAERDAAAEARCATFYMQGKQLDTESDHLLYAAFKAVTAEICATLFGVRRLVTKDTGHDDDASWRNGKASLVQLVDYLGWSVFK</sequence>
<proteinExistence type="predicted"/>
<gene>
    <name evidence="2" type="ORF">SPI_04828</name>
</gene>
<dbReference type="EMBL" id="AZHD01000007">
    <property type="protein sequence ID" value="OAA61969.1"/>
    <property type="molecule type" value="Genomic_DNA"/>
</dbReference>
<feature type="region of interest" description="Disordered" evidence="1">
    <location>
        <begin position="127"/>
        <end position="152"/>
    </location>
</feature>
<dbReference type="InterPro" id="IPR038921">
    <property type="entry name" value="YOR389W-like"/>
</dbReference>
<organism evidence="2 3">
    <name type="scientific">Niveomyces insectorum RCEF 264</name>
    <dbReference type="NCBI Taxonomy" id="1081102"/>
    <lineage>
        <taxon>Eukaryota</taxon>
        <taxon>Fungi</taxon>
        <taxon>Dikarya</taxon>
        <taxon>Ascomycota</taxon>
        <taxon>Pezizomycotina</taxon>
        <taxon>Sordariomycetes</taxon>
        <taxon>Hypocreomycetidae</taxon>
        <taxon>Hypocreales</taxon>
        <taxon>Cordycipitaceae</taxon>
        <taxon>Niveomyces</taxon>
    </lineage>
</organism>